<dbReference type="InterPro" id="IPR050833">
    <property type="entry name" value="Poly_Biosynth_Transport"/>
</dbReference>
<comment type="subcellular location">
    <subcellularLocation>
        <location evidence="1">Cell membrane</location>
        <topology evidence="1">Multi-pass membrane protein</topology>
    </subcellularLocation>
</comment>
<evidence type="ECO:0000256" key="2">
    <source>
        <dbReference type="ARBA" id="ARBA00022475"/>
    </source>
</evidence>
<reference evidence="7 8" key="1">
    <citation type="submission" date="2018-05" db="EMBL/GenBank/DDBJ databases">
        <title>Freshwater and sediment microbial communities from various areas in North America, analyzing microbe dynamics in response to fracking.</title>
        <authorList>
            <person name="Lamendella R."/>
        </authorList>
    </citation>
    <scope>NUCLEOTIDE SEQUENCE [LARGE SCALE GENOMIC DNA]</scope>
    <source>
        <strain evidence="7 8">DB-3</strain>
    </source>
</reference>
<dbReference type="PANTHER" id="PTHR30250:SF11">
    <property type="entry name" value="O-ANTIGEN TRANSPORTER-RELATED"/>
    <property type="match status" value="1"/>
</dbReference>
<gene>
    <name evidence="7" type="ORF">DET56_101421</name>
</gene>
<feature type="transmembrane region" description="Helical" evidence="6">
    <location>
        <begin position="37"/>
        <end position="60"/>
    </location>
</feature>
<feature type="transmembrane region" description="Helical" evidence="6">
    <location>
        <begin position="350"/>
        <end position="371"/>
    </location>
</feature>
<evidence type="ECO:0000256" key="1">
    <source>
        <dbReference type="ARBA" id="ARBA00004651"/>
    </source>
</evidence>
<accession>A0A855YHI9</accession>
<evidence type="ECO:0000313" key="7">
    <source>
        <dbReference type="EMBL" id="PWW45220.1"/>
    </source>
</evidence>
<keyword evidence="4 6" id="KW-1133">Transmembrane helix</keyword>
<feature type="transmembrane region" description="Helical" evidence="6">
    <location>
        <begin position="284"/>
        <end position="302"/>
    </location>
</feature>
<name>A0A855YHI9_9BACL</name>
<dbReference type="PANTHER" id="PTHR30250">
    <property type="entry name" value="PST FAMILY PREDICTED COLANIC ACID TRANSPORTER"/>
    <property type="match status" value="1"/>
</dbReference>
<protein>
    <submittedName>
        <fullName evidence="7">O-antigen/teichoic acid export membrane protein</fullName>
    </submittedName>
</protein>
<dbReference type="InterPro" id="IPR002797">
    <property type="entry name" value="Polysacc_synth"/>
</dbReference>
<dbReference type="EMBL" id="QGTZ01000001">
    <property type="protein sequence ID" value="PWW45220.1"/>
    <property type="molecule type" value="Genomic_DNA"/>
</dbReference>
<sequence length="474" mass="53948">MGRGVLHLFGSNVSIKVVAILFSFYIAKYYGAHFLGIYTLFFSIYGIGQFTCKLGLFYALEKRISEIRKDEGQIISVTILINVGLLLLSLLATFVFRSFLNSYIGVENAAYYLMLCIVIANFGNLLSILIKAQKNIVAYSRIMFIKEVVPRVFSMIVLIWIGDIRVLFSAIIVGETVASLYSLMALKKVKLERPSRHAFGQLYSLTKYNAVMEVRTLTFSWIDVWMIGFFLTKELVGIYQLAWQIASGILIVNKTLATAYFPYFSEWAANNKLDQLKNYLNKKVYMYLLFPIPVFFGSLIYSEDIMRLFNNAFAEGKWVLAILAVCAIFRSIQELYSKVLVAMDHAKLSFIASTYSGIANIVLNLALVPWIGIEGAAISTSLCAIIDFMVCRHYLKKVFSYTMPRIQYLPNIVASLIMLVMLLLFKYGMEISNIFVGLTLGALFWFISLLFNRIYRDELLSFGTVRKLRQKLNG</sequence>
<comment type="caution">
    <text evidence="7">The sequence shown here is derived from an EMBL/GenBank/DDBJ whole genome shotgun (WGS) entry which is preliminary data.</text>
</comment>
<feature type="transmembrane region" description="Helical" evidence="6">
    <location>
        <begin position="308"/>
        <end position="329"/>
    </location>
</feature>
<evidence type="ECO:0000256" key="3">
    <source>
        <dbReference type="ARBA" id="ARBA00022692"/>
    </source>
</evidence>
<evidence type="ECO:0000256" key="6">
    <source>
        <dbReference type="SAM" id="Phobius"/>
    </source>
</evidence>
<feature type="transmembrane region" description="Helical" evidence="6">
    <location>
        <begin position="72"/>
        <end position="97"/>
    </location>
</feature>
<feature type="transmembrane region" description="Helical" evidence="6">
    <location>
        <begin position="407"/>
        <end position="425"/>
    </location>
</feature>
<dbReference type="Pfam" id="PF01943">
    <property type="entry name" value="Polysacc_synt"/>
    <property type="match status" value="1"/>
</dbReference>
<evidence type="ECO:0000256" key="5">
    <source>
        <dbReference type="ARBA" id="ARBA00023136"/>
    </source>
</evidence>
<dbReference type="Proteomes" id="UP000247078">
    <property type="component" value="Unassembled WGS sequence"/>
</dbReference>
<dbReference type="RefSeq" id="WP_109998035.1">
    <property type="nucleotide sequence ID" value="NZ_QGTZ01000001.1"/>
</dbReference>
<feature type="transmembrane region" description="Helical" evidence="6">
    <location>
        <begin position="431"/>
        <end position="451"/>
    </location>
</feature>
<feature type="transmembrane region" description="Helical" evidence="6">
    <location>
        <begin position="109"/>
        <end position="130"/>
    </location>
</feature>
<dbReference type="AlphaFoldDB" id="A0A855YHI9"/>
<keyword evidence="3 6" id="KW-0812">Transmembrane</keyword>
<evidence type="ECO:0000313" key="8">
    <source>
        <dbReference type="Proteomes" id="UP000247078"/>
    </source>
</evidence>
<keyword evidence="2" id="KW-1003">Cell membrane</keyword>
<keyword evidence="5 6" id="KW-0472">Membrane</keyword>
<feature type="transmembrane region" description="Helical" evidence="6">
    <location>
        <begin position="12"/>
        <end position="31"/>
    </location>
</feature>
<feature type="transmembrane region" description="Helical" evidence="6">
    <location>
        <begin position="238"/>
        <end position="263"/>
    </location>
</feature>
<proteinExistence type="predicted"/>
<evidence type="ECO:0000256" key="4">
    <source>
        <dbReference type="ARBA" id="ARBA00022989"/>
    </source>
</evidence>
<organism evidence="7 8">
    <name type="scientific">Paenibacillus pabuli</name>
    <dbReference type="NCBI Taxonomy" id="1472"/>
    <lineage>
        <taxon>Bacteria</taxon>
        <taxon>Bacillati</taxon>
        <taxon>Bacillota</taxon>
        <taxon>Bacilli</taxon>
        <taxon>Bacillales</taxon>
        <taxon>Paenibacillaceae</taxon>
        <taxon>Paenibacillus</taxon>
    </lineage>
</organism>
<dbReference type="GO" id="GO:0005886">
    <property type="term" value="C:plasma membrane"/>
    <property type="evidence" value="ECO:0007669"/>
    <property type="project" value="UniProtKB-SubCell"/>
</dbReference>
<feature type="transmembrane region" description="Helical" evidence="6">
    <location>
        <begin position="377"/>
        <end position="395"/>
    </location>
</feature>